<feature type="compositionally biased region" description="Basic and acidic residues" evidence="1">
    <location>
        <begin position="228"/>
        <end position="241"/>
    </location>
</feature>
<organism evidence="2 3">
    <name type="scientific">Subtercola lobariae</name>
    <dbReference type="NCBI Taxonomy" id="1588641"/>
    <lineage>
        <taxon>Bacteria</taxon>
        <taxon>Bacillati</taxon>
        <taxon>Actinomycetota</taxon>
        <taxon>Actinomycetes</taxon>
        <taxon>Micrococcales</taxon>
        <taxon>Microbacteriaceae</taxon>
        <taxon>Subtercola</taxon>
    </lineage>
</organism>
<accession>A0A917B0L0</accession>
<name>A0A917B0L0_9MICO</name>
<keyword evidence="3" id="KW-1185">Reference proteome</keyword>
<dbReference type="AlphaFoldDB" id="A0A917B0L0"/>
<feature type="compositionally biased region" description="Basic and acidic residues" evidence="1">
    <location>
        <begin position="206"/>
        <end position="220"/>
    </location>
</feature>
<evidence type="ECO:0008006" key="4">
    <source>
        <dbReference type="Google" id="ProtNLM"/>
    </source>
</evidence>
<dbReference type="EMBL" id="BMGP01000001">
    <property type="protein sequence ID" value="GGF10164.1"/>
    <property type="molecule type" value="Genomic_DNA"/>
</dbReference>
<dbReference type="Proteomes" id="UP000598775">
    <property type="component" value="Unassembled WGS sequence"/>
</dbReference>
<reference evidence="2 3" key="1">
    <citation type="journal article" date="2014" name="Int. J. Syst. Evol. Microbiol.">
        <title>Complete genome sequence of Corynebacterium casei LMG S-19264T (=DSM 44701T), isolated from a smear-ripened cheese.</title>
        <authorList>
            <consortium name="US DOE Joint Genome Institute (JGI-PGF)"/>
            <person name="Walter F."/>
            <person name="Albersmeier A."/>
            <person name="Kalinowski J."/>
            <person name="Ruckert C."/>
        </authorList>
    </citation>
    <scope>NUCLEOTIDE SEQUENCE [LARGE SCALE GENOMIC DNA]</scope>
    <source>
        <strain evidence="2 3">CGMCC 1.12976</strain>
    </source>
</reference>
<comment type="caution">
    <text evidence="2">The sequence shown here is derived from an EMBL/GenBank/DDBJ whole genome shotgun (WGS) entry which is preliminary data.</text>
</comment>
<dbReference type="RefSeq" id="WP_188671785.1">
    <property type="nucleotide sequence ID" value="NZ_BMGP01000001.1"/>
</dbReference>
<feature type="compositionally biased region" description="Gly residues" evidence="1">
    <location>
        <begin position="242"/>
        <end position="263"/>
    </location>
</feature>
<gene>
    <name evidence="2" type="ORF">GCM10011399_00040</name>
</gene>
<protein>
    <recommendedName>
        <fullName evidence="4">Asp23/Gls24 family envelope stress response protein</fullName>
    </recommendedName>
</protein>
<evidence type="ECO:0000313" key="3">
    <source>
        <dbReference type="Proteomes" id="UP000598775"/>
    </source>
</evidence>
<feature type="region of interest" description="Disordered" evidence="1">
    <location>
        <begin position="206"/>
        <end position="263"/>
    </location>
</feature>
<evidence type="ECO:0000313" key="2">
    <source>
        <dbReference type="EMBL" id="GGF10164.1"/>
    </source>
</evidence>
<evidence type="ECO:0000256" key="1">
    <source>
        <dbReference type="SAM" id="MobiDB-lite"/>
    </source>
</evidence>
<sequence length="263" mass="27506">MTPTDDTSPPSGDDLRTLPDRQLTNDELAGHTIDELIDYYDAGLMPPNDSIDTSAGCQLALADIAHLRQLTMHLVDDDSAAQPPVDEGWITSILSHIGAQVEAGRDVPVFGAEVDSRVVITEGALRAIVRAAGDRVDGVFVGRCRFAGDLTELGAPIEVEVEASMLWGQNLMQTAELVRENIVADVRRHTLLNVVAVNVVVQDVRRPSHVDEGGDGREGNDGGPEGSDGGRSRGRGGREGNDGGGPEGGGDVSGVGGTGGAER</sequence>
<proteinExistence type="predicted"/>